<comment type="caution">
    <text evidence="5">The sequence shown here is derived from an EMBL/GenBank/DDBJ whole genome shotgun (WGS) entry which is preliminary data.</text>
</comment>
<keyword evidence="6" id="KW-1185">Reference proteome</keyword>
<feature type="compositionally biased region" description="Basic and acidic residues" evidence="4">
    <location>
        <begin position="17"/>
        <end position="30"/>
    </location>
</feature>
<name>A0A118JWI6_CYNCS</name>
<protein>
    <recommendedName>
        <fullName evidence="7">Ribosomal protein L33</fullName>
    </recommendedName>
</protein>
<comment type="similarity">
    <text evidence="1">Belongs to the bacterial ribosomal protein bL33 family.</text>
</comment>
<organism evidence="5 6">
    <name type="scientific">Cynara cardunculus var. scolymus</name>
    <name type="common">Globe artichoke</name>
    <name type="synonym">Cynara scolymus</name>
    <dbReference type="NCBI Taxonomy" id="59895"/>
    <lineage>
        <taxon>Eukaryota</taxon>
        <taxon>Viridiplantae</taxon>
        <taxon>Streptophyta</taxon>
        <taxon>Embryophyta</taxon>
        <taxon>Tracheophyta</taxon>
        <taxon>Spermatophyta</taxon>
        <taxon>Magnoliopsida</taxon>
        <taxon>eudicotyledons</taxon>
        <taxon>Gunneridae</taxon>
        <taxon>Pentapetalae</taxon>
        <taxon>asterids</taxon>
        <taxon>campanulids</taxon>
        <taxon>Asterales</taxon>
        <taxon>Asteraceae</taxon>
        <taxon>Carduoideae</taxon>
        <taxon>Cardueae</taxon>
        <taxon>Carduinae</taxon>
        <taxon>Cynara</taxon>
    </lineage>
</organism>
<proteinExistence type="inferred from homology"/>
<sequence>MEDQRNNLGLGNKSRRRPEGLMEISDHRSDDNVAGAGTGFFYVKKSSTRRVQTKLEFRKYDPHASTKKQCHTKSTSRPLCAIAIDLLGLSEVVDDAR</sequence>
<dbReference type="GO" id="GO:1990904">
    <property type="term" value="C:ribonucleoprotein complex"/>
    <property type="evidence" value="ECO:0007669"/>
    <property type="project" value="UniProtKB-KW"/>
</dbReference>
<dbReference type="EMBL" id="LEKV01004559">
    <property type="protein sequence ID" value="KVH94272.1"/>
    <property type="molecule type" value="Genomic_DNA"/>
</dbReference>
<dbReference type="Proteomes" id="UP000243975">
    <property type="component" value="Unassembled WGS sequence"/>
</dbReference>
<dbReference type="Gramene" id="KVH94272">
    <property type="protein sequence ID" value="KVH94272"/>
    <property type="gene ID" value="Ccrd_003626"/>
</dbReference>
<evidence type="ECO:0000256" key="3">
    <source>
        <dbReference type="ARBA" id="ARBA00023274"/>
    </source>
</evidence>
<dbReference type="AlphaFoldDB" id="A0A118JWI6"/>
<gene>
    <name evidence="5" type="ORF">Ccrd_003626</name>
</gene>
<dbReference type="InterPro" id="IPR038584">
    <property type="entry name" value="Ribosomal_bL33_sf"/>
</dbReference>
<evidence type="ECO:0000256" key="1">
    <source>
        <dbReference type="ARBA" id="ARBA00007596"/>
    </source>
</evidence>
<dbReference type="GO" id="GO:0005840">
    <property type="term" value="C:ribosome"/>
    <property type="evidence" value="ECO:0007669"/>
    <property type="project" value="UniProtKB-KW"/>
</dbReference>
<accession>A0A118JWI6</accession>
<reference evidence="5 6" key="1">
    <citation type="journal article" date="2016" name="Sci. Rep.">
        <title>The genome sequence of the outbreeding globe artichoke constructed de novo incorporating a phase-aware low-pass sequencing strategy of F1 progeny.</title>
        <authorList>
            <person name="Scaglione D."/>
            <person name="Reyes-Chin-Wo S."/>
            <person name="Acquadro A."/>
            <person name="Froenicke L."/>
            <person name="Portis E."/>
            <person name="Beitel C."/>
            <person name="Tirone M."/>
            <person name="Mauro R."/>
            <person name="Lo Monaco A."/>
            <person name="Mauromicale G."/>
            <person name="Faccioli P."/>
            <person name="Cattivelli L."/>
            <person name="Rieseberg L."/>
            <person name="Michelmore R."/>
            <person name="Lanteri S."/>
        </authorList>
    </citation>
    <scope>NUCLEOTIDE SEQUENCE [LARGE SCALE GENOMIC DNA]</scope>
    <source>
        <strain evidence="5">2C</strain>
    </source>
</reference>
<evidence type="ECO:0000313" key="5">
    <source>
        <dbReference type="EMBL" id="KVH94272.1"/>
    </source>
</evidence>
<keyword evidence="2" id="KW-0689">Ribosomal protein</keyword>
<keyword evidence="3" id="KW-0687">Ribonucleoprotein</keyword>
<feature type="region of interest" description="Disordered" evidence="4">
    <location>
        <begin position="1"/>
        <end position="30"/>
    </location>
</feature>
<evidence type="ECO:0000256" key="4">
    <source>
        <dbReference type="SAM" id="MobiDB-lite"/>
    </source>
</evidence>
<evidence type="ECO:0000313" key="6">
    <source>
        <dbReference type="Proteomes" id="UP000243975"/>
    </source>
</evidence>
<dbReference type="Gene3D" id="2.20.28.120">
    <property type="entry name" value="Ribosomal protein L33"/>
    <property type="match status" value="1"/>
</dbReference>
<evidence type="ECO:0000256" key="2">
    <source>
        <dbReference type="ARBA" id="ARBA00022980"/>
    </source>
</evidence>
<evidence type="ECO:0008006" key="7">
    <source>
        <dbReference type="Google" id="ProtNLM"/>
    </source>
</evidence>